<comment type="caution">
    <text evidence="6">The sequence shown here is derived from an EMBL/GenBank/DDBJ whole genome shotgun (WGS) entry which is preliminary data.</text>
</comment>
<keyword evidence="1" id="KW-0677">Repeat</keyword>
<dbReference type="Pfam" id="PF25432">
    <property type="entry name" value="FF_PRPF40A"/>
    <property type="match status" value="1"/>
</dbReference>
<protein>
    <submittedName>
        <fullName evidence="6">Uncharacterized protein</fullName>
    </submittedName>
</protein>
<dbReference type="GO" id="GO:0045292">
    <property type="term" value="P:mRNA cis splicing, via spliceosome"/>
    <property type="evidence" value="ECO:0007669"/>
    <property type="project" value="InterPro"/>
</dbReference>
<dbReference type="GO" id="GO:0003723">
    <property type="term" value="F:RNA binding"/>
    <property type="evidence" value="ECO:0007669"/>
    <property type="project" value="TreeGrafter"/>
</dbReference>
<dbReference type="Pfam" id="PF00397">
    <property type="entry name" value="WW"/>
    <property type="match status" value="2"/>
</dbReference>
<reference evidence="6" key="1">
    <citation type="submission" date="2022-12" db="EMBL/GenBank/DDBJ databases">
        <title>Genome assemblies of Blomia tropicalis.</title>
        <authorList>
            <person name="Cui Y."/>
        </authorList>
    </citation>
    <scope>NUCLEOTIDE SEQUENCE</scope>
    <source>
        <tissue evidence="6">Adult mites</tissue>
    </source>
</reference>
<evidence type="ECO:0000259" key="5">
    <source>
        <dbReference type="PROSITE" id="PS51676"/>
    </source>
</evidence>
<dbReference type="AlphaFoldDB" id="A0A9Q0MD29"/>
<accession>A0A9Q0MD29</accession>
<dbReference type="PROSITE" id="PS50020">
    <property type="entry name" value="WW_DOMAIN_2"/>
    <property type="match status" value="2"/>
</dbReference>
<dbReference type="Proteomes" id="UP001142055">
    <property type="component" value="Chromosome 1"/>
</dbReference>
<name>A0A9Q0MD29_BLOTA</name>
<dbReference type="Gene3D" id="1.10.10.440">
    <property type="entry name" value="FF domain"/>
    <property type="match status" value="5"/>
</dbReference>
<feature type="domain" description="WW" evidence="4">
    <location>
        <begin position="87"/>
        <end position="115"/>
    </location>
</feature>
<dbReference type="Gene3D" id="2.20.70.10">
    <property type="match status" value="2"/>
</dbReference>
<dbReference type="CDD" id="cd00201">
    <property type="entry name" value="WW"/>
    <property type="match status" value="2"/>
</dbReference>
<feature type="compositionally biased region" description="Basic and acidic residues" evidence="3">
    <location>
        <begin position="628"/>
        <end position="653"/>
    </location>
</feature>
<dbReference type="SUPFAM" id="SSF81698">
    <property type="entry name" value="FF domain"/>
    <property type="match status" value="5"/>
</dbReference>
<proteinExistence type="predicted"/>
<dbReference type="FunFam" id="1.10.10.440:FF:000003">
    <property type="entry name" value="Pre-mRNA processing factor 40 homolog A"/>
    <property type="match status" value="1"/>
</dbReference>
<dbReference type="PANTHER" id="PTHR11864">
    <property type="entry name" value="PRE-MRNA-PROCESSING PROTEIN PRP40"/>
    <property type="match status" value="1"/>
</dbReference>
<evidence type="ECO:0000256" key="1">
    <source>
        <dbReference type="ARBA" id="ARBA00022737"/>
    </source>
</evidence>
<feature type="coiled-coil region" evidence="2">
    <location>
        <begin position="527"/>
        <end position="558"/>
    </location>
</feature>
<evidence type="ECO:0000313" key="7">
    <source>
        <dbReference type="Proteomes" id="UP001142055"/>
    </source>
</evidence>
<dbReference type="InterPro" id="IPR036517">
    <property type="entry name" value="FF_domain_sf"/>
</dbReference>
<organism evidence="6 7">
    <name type="scientific">Blomia tropicalis</name>
    <name type="common">Mite</name>
    <dbReference type="NCBI Taxonomy" id="40697"/>
    <lineage>
        <taxon>Eukaryota</taxon>
        <taxon>Metazoa</taxon>
        <taxon>Ecdysozoa</taxon>
        <taxon>Arthropoda</taxon>
        <taxon>Chelicerata</taxon>
        <taxon>Arachnida</taxon>
        <taxon>Acari</taxon>
        <taxon>Acariformes</taxon>
        <taxon>Sarcoptiformes</taxon>
        <taxon>Astigmata</taxon>
        <taxon>Glycyphagoidea</taxon>
        <taxon>Echimyopodidae</taxon>
        <taxon>Blomia</taxon>
    </lineage>
</organism>
<dbReference type="InterPro" id="IPR036020">
    <property type="entry name" value="WW_dom_sf"/>
</dbReference>
<feature type="region of interest" description="Disordered" evidence="3">
    <location>
        <begin position="397"/>
        <end position="417"/>
    </location>
</feature>
<keyword evidence="7" id="KW-1185">Reference proteome</keyword>
<dbReference type="FunFam" id="1.10.10.440:FF:000002">
    <property type="entry name" value="pre-mRNA-processing factor 40 homolog A isoform X1"/>
    <property type="match status" value="1"/>
</dbReference>
<feature type="compositionally biased region" description="Low complexity" evidence="3">
    <location>
        <begin position="662"/>
        <end position="685"/>
    </location>
</feature>
<evidence type="ECO:0000256" key="3">
    <source>
        <dbReference type="SAM" id="MobiDB-lite"/>
    </source>
</evidence>
<dbReference type="GO" id="GO:0005685">
    <property type="term" value="C:U1 snRNP"/>
    <property type="evidence" value="ECO:0007669"/>
    <property type="project" value="TreeGrafter"/>
</dbReference>
<dbReference type="PROSITE" id="PS51676">
    <property type="entry name" value="FF"/>
    <property type="match status" value="2"/>
</dbReference>
<evidence type="ECO:0000313" key="6">
    <source>
        <dbReference type="EMBL" id="KAJ6224058.1"/>
    </source>
</evidence>
<dbReference type="EMBL" id="JAPWDV010000001">
    <property type="protein sequence ID" value="KAJ6224058.1"/>
    <property type="molecule type" value="Genomic_DNA"/>
</dbReference>
<feature type="domain" description="FF" evidence="5">
    <location>
        <begin position="327"/>
        <end position="394"/>
    </location>
</feature>
<dbReference type="SUPFAM" id="SSF51045">
    <property type="entry name" value="WW domain"/>
    <property type="match status" value="2"/>
</dbReference>
<gene>
    <name evidence="6" type="ORF">RDWZM_002603</name>
</gene>
<dbReference type="PROSITE" id="PS01159">
    <property type="entry name" value="WW_DOMAIN_1"/>
    <property type="match status" value="1"/>
</dbReference>
<dbReference type="SMART" id="SM00441">
    <property type="entry name" value="FF"/>
    <property type="match status" value="4"/>
</dbReference>
<evidence type="ECO:0000259" key="4">
    <source>
        <dbReference type="PROSITE" id="PS50020"/>
    </source>
</evidence>
<dbReference type="InterPro" id="IPR039726">
    <property type="entry name" value="Prp40-like"/>
</dbReference>
<feature type="domain" description="FF" evidence="5">
    <location>
        <begin position="414"/>
        <end position="476"/>
    </location>
</feature>
<feature type="coiled-coil region" evidence="2">
    <location>
        <begin position="253"/>
        <end position="280"/>
    </location>
</feature>
<dbReference type="SMART" id="SM00456">
    <property type="entry name" value="WW"/>
    <property type="match status" value="2"/>
</dbReference>
<dbReference type="PANTHER" id="PTHR11864:SF0">
    <property type="entry name" value="PRP40 PRE-MRNA PROCESSING FACTOR 40 HOMOLOG A (YEAST)"/>
    <property type="match status" value="1"/>
</dbReference>
<feature type="compositionally biased region" description="Polar residues" evidence="3">
    <location>
        <begin position="134"/>
        <end position="145"/>
    </location>
</feature>
<evidence type="ECO:0000256" key="2">
    <source>
        <dbReference type="SAM" id="Coils"/>
    </source>
</evidence>
<feature type="domain" description="WW" evidence="4">
    <location>
        <begin position="47"/>
        <end position="74"/>
    </location>
</feature>
<dbReference type="GO" id="GO:0071004">
    <property type="term" value="C:U2-type prespliceosome"/>
    <property type="evidence" value="ECO:0007669"/>
    <property type="project" value="TreeGrafter"/>
</dbReference>
<dbReference type="OMA" id="VYDMWVA"/>
<dbReference type="InterPro" id="IPR001202">
    <property type="entry name" value="WW_dom"/>
</dbReference>
<sequence>MQNTNYPSGHVFPPGSGQILPFPPGPAPYGYAASYGISNPKISNSTWTEFKTPEGKPYYYNNITNQTSWEKPDELKTQTERFIDSCPWKEFQTDDGKVYYHNIVTKESAWTIPPELEELKKKISNENAESVINESKNVENVTKTELPNKGKIDQEDDDESNQSFNSVLNSAELPTDVPLPNTHTSETDTKPNNTSAEEEKKSDLEQFKDILRDHNIASNASWENCLKYVISDPKFERFRTHPERKQFFQTYKTHRAKEEREEMKNRIKKAKEHLNVFLRNNERVNSTTRYRYACELFRDHDAWKLIPDHDRREIFEEAVAMHAKKEREEARELRKRNMRVLTDILDSMTSITFRTTWQEAQQLLLDNVTFAEDAQLLGMDKEDALIVFENHIRQLEDDEEQEKTRERKMQQRAQRRNRESFSKLLDELHLSGKLNSLSKWSNLYHDIAADSRFDAMLSQPLSGSNPLDLFKFYVEDLKARYEDEKHLIKDILKMQNFVMTPDTEFSEFVTSISQDPRSGKLDSGNVKLMHEKLLEREREKYREKQREELKAKKKLENIFLTLLGSLSPPLNEDSTWEMIRPRISKHESFHAIPTEEERMQLFDAAIRGLLETCSHHHNHKTGHKHGHRMESESRSYGKSSKDNRIKCANESKSHRSRSPFGLSDRSSMSSVLSDSSTSSASTRMVNDMNDRHSKKSHRTDISSSRNHKSSSRKSQSIVNNDSKRSRSPSSHTSHRHRNSSLSPQITSKRIKMESDQHSEILECLSHSKKDSSSIADLEELEKQRKLLLMQLNSFSNNNNNS</sequence>
<keyword evidence="2" id="KW-0175">Coiled coil</keyword>
<feature type="compositionally biased region" description="Basic residues" evidence="3">
    <location>
        <begin position="616"/>
        <end position="627"/>
    </location>
</feature>
<feature type="region of interest" description="Disordered" evidence="3">
    <location>
        <begin position="616"/>
        <end position="754"/>
    </location>
</feature>
<dbReference type="Pfam" id="PF01846">
    <property type="entry name" value="FF"/>
    <property type="match status" value="3"/>
</dbReference>
<dbReference type="InterPro" id="IPR002713">
    <property type="entry name" value="FF_domain"/>
</dbReference>
<feature type="region of interest" description="Disordered" evidence="3">
    <location>
        <begin position="134"/>
        <end position="202"/>
    </location>
</feature>